<keyword evidence="2 6" id="KW-0812">Transmembrane</keyword>
<keyword evidence="3 6" id="KW-1133">Transmembrane helix</keyword>
<evidence type="ECO:0000313" key="7">
    <source>
        <dbReference type="EMBL" id="KXS20155.1"/>
    </source>
</evidence>
<evidence type="ECO:0000256" key="5">
    <source>
        <dbReference type="SAM" id="MobiDB-lite"/>
    </source>
</evidence>
<organism evidence="7 8">
    <name type="scientific">Gonapodya prolifera (strain JEL478)</name>
    <name type="common">Monoblepharis prolifera</name>
    <dbReference type="NCBI Taxonomy" id="1344416"/>
    <lineage>
        <taxon>Eukaryota</taxon>
        <taxon>Fungi</taxon>
        <taxon>Fungi incertae sedis</taxon>
        <taxon>Chytridiomycota</taxon>
        <taxon>Chytridiomycota incertae sedis</taxon>
        <taxon>Monoblepharidomycetes</taxon>
        <taxon>Monoblepharidales</taxon>
        <taxon>Gonapodyaceae</taxon>
        <taxon>Gonapodya</taxon>
    </lineage>
</organism>
<comment type="subcellular location">
    <subcellularLocation>
        <location evidence="1">Membrane</location>
        <topology evidence="1">Single-pass membrane protein</topology>
    </subcellularLocation>
</comment>
<accession>A0A139AUJ4</accession>
<dbReference type="EMBL" id="KQ965736">
    <property type="protein sequence ID" value="KXS20155.1"/>
    <property type="molecule type" value="Genomic_DNA"/>
</dbReference>
<name>A0A139AUJ4_GONPJ</name>
<dbReference type="InterPro" id="IPR029208">
    <property type="entry name" value="COX14"/>
</dbReference>
<feature type="compositionally biased region" description="Polar residues" evidence="5">
    <location>
        <begin position="49"/>
        <end position="59"/>
    </location>
</feature>
<dbReference type="AlphaFoldDB" id="A0A139AUJ4"/>
<sequence>MSFATRAADLLHKVAVGSLAAVSVYAIGEMGVITYQRVQTRKKLAQEESAPQSSHSEPQSNPPSS</sequence>
<keyword evidence="4 6" id="KW-0472">Membrane</keyword>
<feature type="region of interest" description="Disordered" evidence="5">
    <location>
        <begin position="44"/>
        <end position="65"/>
    </location>
</feature>
<dbReference type="GO" id="GO:0016020">
    <property type="term" value="C:membrane"/>
    <property type="evidence" value="ECO:0007669"/>
    <property type="project" value="UniProtKB-SubCell"/>
</dbReference>
<proteinExistence type="predicted"/>
<dbReference type="Proteomes" id="UP000070544">
    <property type="component" value="Unassembled WGS sequence"/>
</dbReference>
<dbReference type="Pfam" id="PF14880">
    <property type="entry name" value="COX14"/>
    <property type="match status" value="1"/>
</dbReference>
<evidence type="ECO:0000256" key="3">
    <source>
        <dbReference type="ARBA" id="ARBA00022989"/>
    </source>
</evidence>
<reference evidence="7 8" key="1">
    <citation type="journal article" date="2015" name="Genome Biol. Evol.">
        <title>Phylogenomic analyses indicate that early fungi evolved digesting cell walls of algal ancestors of land plants.</title>
        <authorList>
            <person name="Chang Y."/>
            <person name="Wang S."/>
            <person name="Sekimoto S."/>
            <person name="Aerts A.L."/>
            <person name="Choi C."/>
            <person name="Clum A."/>
            <person name="LaButti K.M."/>
            <person name="Lindquist E.A."/>
            <person name="Yee Ngan C."/>
            <person name="Ohm R.A."/>
            <person name="Salamov A.A."/>
            <person name="Grigoriev I.V."/>
            <person name="Spatafora J.W."/>
            <person name="Berbee M.L."/>
        </authorList>
    </citation>
    <scope>NUCLEOTIDE SEQUENCE [LARGE SCALE GENOMIC DNA]</scope>
    <source>
        <strain evidence="7 8">JEL478</strain>
    </source>
</reference>
<evidence type="ECO:0000256" key="1">
    <source>
        <dbReference type="ARBA" id="ARBA00004167"/>
    </source>
</evidence>
<feature type="transmembrane region" description="Helical" evidence="6">
    <location>
        <begin position="15"/>
        <end position="35"/>
    </location>
</feature>
<evidence type="ECO:0000256" key="6">
    <source>
        <dbReference type="SAM" id="Phobius"/>
    </source>
</evidence>
<protein>
    <submittedName>
        <fullName evidence="7">Uncharacterized protein</fullName>
    </submittedName>
</protein>
<evidence type="ECO:0000313" key="8">
    <source>
        <dbReference type="Proteomes" id="UP000070544"/>
    </source>
</evidence>
<evidence type="ECO:0000256" key="4">
    <source>
        <dbReference type="ARBA" id="ARBA00023136"/>
    </source>
</evidence>
<evidence type="ECO:0000256" key="2">
    <source>
        <dbReference type="ARBA" id="ARBA00022692"/>
    </source>
</evidence>
<gene>
    <name evidence="7" type="ORF">M427DRAFT_28458</name>
</gene>
<keyword evidence="8" id="KW-1185">Reference proteome</keyword>